<evidence type="ECO:0000313" key="2">
    <source>
        <dbReference type="EMBL" id="KAA6320845.1"/>
    </source>
</evidence>
<evidence type="ECO:0008006" key="3">
    <source>
        <dbReference type="Google" id="ProtNLM"/>
    </source>
</evidence>
<feature type="transmembrane region" description="Helical" evidence="1">
    <location>
        <begin position="57"/>
        <end position="78"/>
    </location>
</feature>
<keyword evidence="1" id="KW-1133">Transmembrane helix</keyword>
<proteinExistence type="predicted"/>
<reference evidence="2" key="1">
    <citation type="submission" date="2019-03" db="EMBL/GenBank/DDBJ databases">
        <title>Single cell metagenomics reveals metabolic interactions within the superorganism composed of flagellate Streblomastix strix and complex community of Bacteroidetes bacteria on its surface.</title>
        <authorList>
            <person name="Treitli S.C."/>
            <person name="Kolisko M."/>
            <person name="Husnik F."/>
            <person name="Keeling P."/>
            <person name="Hampl V."/>
        </authorList>
    </citation>
    <scope>NUCLEOTIDE SEQUENCE</scope>
    <source>
        <strain evidence="2">STM</strain>
    </source>
</reference>
<protein>
    <recommendedName>
        <fullName evidence="3">VanZ-like domain-containing protein</fullName>
    </recommendedName>
</protein>
<accession>A0A5J4QGZ6</accession>
<dbReference type="EMBL" id="SNRY01003472">
    <property type="protein sequence ID" value="KAA6320845.1"/>
    <property type="molecule type" value="Genomic_DNA"/>
</dbReference>
<feature type="transmembrane region" description="Helical" evidence="1">
    <location>
        <begin position="25"/>
        <end position="45"/>
    </location>
</feature>
<gene>
    <name evidence="2" type="ORF">EZS27_029433</name>
</gene>
<comment type="caution">
    <text evidence="2">The sequence shown here is derived from an EMBL/GenBank/DDBJ whole genome shotgun (WGS) entry which is preliminary data.</text>
</comment>
<name>A0A5J4QGZ6_9ZZZZ</name>
<keyword evidence="1" id="KW-0472">Membrane</keyword>
<evidence type="ECO:0000256" key="1">
    <source>
        <dbReference type="SAM" id="Phobius"/>
    </source>
</evidence>
<sequence>MYGVLSGILWWEFLRNHKNGNFPLLHIWIGAIIFPIVFSGVVELLQKYCTTYRGGYWLDFVANIIGVTLGSLISYYVMKPCMDKH</sequence>
<dbReference type="AlphaFoldDB" id="A0A5J4QGZ6"/>
<keyword evidence="1" id="KW-0812">Transmembrane</keyword>
<organism evidence="2">
    <name type="scientific">termite gut metagenome</name>
    <dbReference type="NCBI Taxonomy" id="433724"/>
    <lineage>
        <taxon>unclassified sequences</taxon>
        <taxon>metagenomes</taxon>
        <taxon>organismal metagenomes</taxon>
    </lineage>
</organism>